<evidence type="ECO:0000313" key="3">
    <source>
        <dbReference type="Proteomes" id="UP001596138"/>
    </source>
</evidence>
<organism evidence="2 3">
    <name type="scientific">Longivirga aurantiaca</name>
    <dbReference type="NCBI Taxonomy" id="1837743"/>
    <lineage>
        <taxon>Bacteria</taxon>
        <taxon>Bacillati</taxon>
        <taxon>Actinomycetota</taxon>
        <taxon>Actinomycetes</taxon>
        <taxon>Sporichthyales</taxon>
        <taxon>Sporichthyaceae</taxon>
        <taxon>Longivirga</taxon>
    </lineage>
</organism>
<sequence>MTDDGRLEIDEHGRVVDAAGGPVAGTVLDLADPEAAEELRPNPVQRWVDTRAAPFVARHRAGVRVTSVVAVVALAATAWWTSRPPYVPPTFDLALANAVLEGNSIGGPEISPDGQLSVAFVARGRTPGETVSITGLRGPALRDVAATGAPVTSEVEERVGITARVDCTDPSLLTAGASSYALEAAGSQVGGDPEAGTVPLATEGTRPVTSLDKAITDWCLASLAPAAVTIGSVRATAVPGTPLADLSVEVANTSPQTLTLRTARHPGAGVEVDLSPAVVVRPGEFGLLATRVLVHDCTEQPALTPLGALPNASGPDGAGGLTLEVGLGGRARVASYPVAGAESLARTLATACTGATGVTAGIDDVGPPTFGAGGSWEMPALVSARSDGIGITFGREHFTGGESGVDSVLTSESSTVGGPGPATGDRWAFGPARIDGGAGRMLVPVRGGSCAGVQTASPQWMAVRVLMPDRSVHPYEVPVDDLALLQSVARACGLDLDVVAAEARGWRAS</sequence>
<gene>
    <name evidence="2" type="ORF">ACFQGU_16575</name>
</gene>
<keyword evidence="3" id="KW-1185">Reference proteome</keyword>
<comment type="caution">
    <text evidence="2">The sequence shown here is derived from an EMBL/GenBank/DDBJ whole genome shotgun (WGS) entry which is preliminary data.</text>
</comment>
<feature type="region of interest" description="Disordered" evidence="1">
    <location>
        <begin position="405"/>
        <end position="425"/>
    </location>
</feature>
<protein>
    <submittedName>
        <fullName evidence="2">Uncharacterized protein</fullName>
    </submittedName>
</protein>
<name>A0ABW1T5W3_9ACTN</name>
<dbReference type="RefSeq" id="WP_386768810.1">
    <property type="nucleotide sequence ID" value="NZ_JBHSTI010000034.1"/>
</dbReference>
<proteinExistence type="predicted"/>
<dbReference type="EMBL" id="JBHSTI010000034">
    <property type="protein sequence ID" value="MFC6239490.1"/>
    <property type="molecule type" value="Genomic_DNA"/>
</dbReference>
<evidence type="ECO:0000313" key="2">
    <source>
        <dbReference type="EMBL" id="MFC6239490.1"/>
    </source>
</evidence>
<reference evidence="3" key="1">
    <citation type="journal article" date="2019" name="Int. J. Syst. Evol. Microbiol.">
        <title>The Global Catalogue of Microorganisms (GCM) 10K type strain sequencing project: providing services to taxonomists for standard genome sequencing and annotation.</title>
        <authorList>
            <consortium name="The Broad Institute Genomics Platform"/>
            <consortium name="The Broad Institute Genome Sequencing Center for Infectious Disease"/>
            <person name="Wu L."/>
            <person name="Ma J."/>
        </authorList>
    </citation>
    <scope>NUCLEOTIDE SEQUENCE [LARGE SCALE GENOMIC DNA]</scope>
    <source>
        <strain evidence="3">CGMCC 4.7317</strain>
    </source>
</reference>
<evidence type="ECO:0000256" key="1">
    <source>
        <dbReference type="SAM" id="MobiDB-lite"/>
    </source>
</evidence>
<accession>A0ABW1T5W3</accession>
<dbReference type="Proteomes" id="UP001596138">
    <property type="component" value="Unassembled WGS sequence"/>
</dbReference>